<dbReference type="EMBL" id="JAINUF010000001">
    <property type="protein sequence ID" value="KAJ8380439.1"/>
    <property type="molecule type" value="Genomic_DNA"/>
</dbReference>
<protein>
    <submittedName>
        <fullName evidence="2">Uncharacterized protein</fullName>
    </submittedName>
</protein>
<reference evidence="2" key="1">
    <citation type="journal article" date="2023" name="Science">
        <title>Genome structures resolve the early diversification of teleost fishes.</title>
        <authorList>
            <person name="Parey E."/>
            <person name="Louis A."/>
            <person name="Montfort J."/>
            <person name="Bouchez O."/>
            <person name="Roques C."/>
            <person name="Iampietro C."/>
            <person name="Lluch J."/>
            <person name="Castinel A."/>
            <person name="Donnadieu C."/>
            <person name="Desvignes T."/>
            <person name="Floi Bucao C."/>
            <person name="Jouanno E."/>
            <person name="Wen M."/>
            <person name="Mejri S."/>
            <person name="Dirks R."/>
            <person name="Jansen H."/>
            <person name="Henkel C."/>
            <person name="Chen W.J."/>
            <person name="Zahm M."/>
            <person name="Cabau C."/>
            <person name="Klopp C."/>
            <person name="Thompson A.W."/>
            <person name="Robinson-Rechavi M."/>
            <person name="Braasch I."/>
            <person name="Lecointre G."/>
            <person name="Bobe J."/>
            <person name="Postlethwait J.H."/>
            <person name="Berthelot C."/>
            <person name="Roest Crollius H."/>
            <person name="Guiguen Y."/>
        </authorList>
    </citation>
    <scope>NUCLEOTIDE SEQUENCE</scope>
    <source>
        <strain evidence="2">WJC10195</strain>
    </source>
</reference>
<gene>
    <name evidence="2" type="ORF">SKAU_G00012170</name>
</gene>
<comment type="caution">
    <text evidence="2">The sequence shown here is derived from an EMBL/GenBank/DDBJ whole genome shotgun (WGS) entry which is preliminary data.</text>
</comment>
<evidence type="ECO:0000313" key="2">
    <source>
        <dbReference type="EMBL" id="KAJ8380439.1"/>
    </source>
</evidence>
<dbReference type="AlphaFoldDB" id="A0A9Q1GBG5"/>
<dbReference type="Proteomes" id="UP001152622">
    <property type="component" value="Chromosome 1"/>
</dbReference>
<evidence type="ECO:0000256" key="1">
    <source>
        <dbReference type="SAM" id="MobiDB-lite"/>
    </source>
</evidence>
<feature type="region of interest" description="Disordered" evidence="1">
    <location>
        <begin position="23"/>
        <end position="78"/>
    </location>
</feature>
<keyword evidence="3" id="KW-1185">Reference proteome</keyword>
<sequence>MCFSLRELSSHDIIASCSSAWVPDPIPREPNGGRAGYGSGAMQTRADPSDVLPHTRGRQSGRRACVTSQSSVAAPYQP</sequence>
<name>A0A9Q1GBG5_SYNKA</name>
<proteinExistence type="predicted"/>
<evidence type="ECO:0000313" key="3">
    <source>
        <dbReference type="Proteomes" id="UP001152622"/>
    </source>
</evidence>
<accession>A0A9Q1GBG5</accession>
<organism evidence="2 3">
    <name type="scientific">Synaphobranchus kaupii</name>
    <name type="common">Kaup's arrowtooth eel</name>
    <dbReference type="NCBI Taxonomy" id="118154"/>
    <lineage>
        <taxon>Eukaryota</taxon>
        <taxon>Metazoa</taxon>
        <taxon>Chordata</taxon>
        <taxon>Craniata</taxon>
        <taxon>Vertebrata</taxon>
        <taxon>Euteleostomi</taxon>
        <taxon>Actinopterygii</taxon>
        <taxon>Neopterygii</taxon>
        <taxon>Teleostei</taxon>
        <taxon>Anguilliformes</taxon>
        <taxon>Synaphobranchidae</taxon>
        <taxon>Synaphobranchus</taxon>
    </lineage>
</organism>